<evidence type="ECO:0000256" key="1">
    <source>
        <dbReference type="SAM" id="MobiDB-lite"/>
    </source>
</evidence>
<accession>A0A9W4S9C5</accession>
<proteinExistence type="predicted"/>
<comment type="caution">
    <text evidence="2">The sequence shown here is derived from an EMBL/GenBank/DDBJ whole genome shotgun (WGS) entry which is preliminary data.</text>
</comment>
<reference evidence="2" key="1">
    <citation type="submission" date="2022-08" db="EMBL/GenBank/DDBJ databases">
        <authorList>
            <person name="Giroux E."/>
            <person name="Giroux E."/>
        </authorList>
    </citation>
    <scope>NUCLEOTIDE SEQUENCE</scope>
    <source>
        <strain evidence="2">H1091258</strain>
    </source>
</reference>
<protein>
    <submittedName>
        <fullName evidence="2">Uncharacterized protein</fullName>
    </submittedName>
</protein>
<evidence type="ECO:0000313" key="2">
    <source>
        <dbReference type="EMBL" id="CAI0655600.1"/>
    </source>
</evidence>
<keyword evidence="3" id="KW-1185">Reference proteome</keyword>
<feature type="compositionally biased region" description="Polar residues" evidence="1">
    <location>
        <begin position="115"/>
        <end position="129"/>
    </location>
</feature>
<feature type="compositionally biased region" description="Basic residues" evidence="1">
    <location>
        <begin position="64"/>
        <end position="74"/>
    </location>
</feature>
<feature type="region of interest" description="Disordered" evidence="1">
    <location>
        <begin position="50"/>
        <end position="240"/>
    </location>
</feature>
<gene>
    <name evidence="2" type="ORF">CGXH109_LOCUS151183</name>
</gene>
<organism evidence="2 3">
    <name type="scientific">Colletotrichum noveboracense</name>
    <dbReference type="NCBI Taxonomy" id="2664923"/>
    <lineage>
        <taxon>Eukaryota</taxon>
        <taxon>Fungi</taxon>
        <taxon>Dikarya</taxon>
        <taxon>Ascomycota</taxon>
        <taxon>Pezizomycotina</taxon>
        <taxon>Sordariomycetes</taxon>
        <taxon>Hypocreomycetidae</taxon>
        <taxon>Glomerellales</taxon>
        <taxon>Glomerellaceae</taxon>
        <taxon>Colletotrichum</taxon>
        <taxon>Colletotrichum gloeosporioides species complex</taxon>
    </lineage>
</organism>
<dbReference type="Proteomes" id="UP001152533">
    <property type="component" value="Unassembled WGS sequence"/>
</dbReference>
<dbReference type="AlphaFoldDB" id="A0A9W4S9C5"/>
<feature type="non-terminal residue" evidence="2">
    <location>
        <position position="1"/>
    </location>
</feature>
<evidence type="ECO:0000313" key="3">
    <source>
        <dbReference type="Proteomes" id="UP001152533"/>
    </source>
</evidence>
<feature type="compositionally biased region" description="Low complexity" evidence="1">
    <location>
        <begin position="175"/>
        <end position="189"/>
    </location>
</feature>
<dbReference type="EMBL" id="CAMGZC010003235">
    <property type="protein sequence ID" value="CAI0655600.1"/>
    <property type="molecule type" value="Genomic_DNA"/>
</dbReference>
<name>A0A9W4S9C5_9PEZI</name>
<sequence>EAERRQTKEQKRRRKMGMCIYHPCRVAGCPCDHEAGQHQPLTIGHFFKANRRVSEGEEQQQQPQRRRSSIKGKGKGKEVRFDDDVDEERGRSPTRRSLPPPGVSLQPTEDEGMETPSTLHLSPVKTNNRAPRKLVEKDGEVKSKPFKDLTMHSDGSPSPPQQRRLIQSARDEAVSTENTTDNTTATVESAPQEGSQGAAVAGSSRAAQFEAHHSSKAQAKAGAKFDMSDLRIGEDDDEIF</sequence>
<feature type="compositionally biased region" description="Basic and acidic residues" evidence="1">
    <location>
        <begin position="133"/>
        <end position="151"/>
    </location>
</feature>